<dbReference type="AlphaFoldDB" id="A0ABD0UG10"/>
<accession>A0ABD0UG10</accession>
<gene>
    <name evidence="1" type="ORF">M5K25_020160</name>
</gene>
<comment type="caution">
    <text evidence="1">The sequence shown here is derived from an EMBL/GenBank/DDBJ whole genome shotgun (WGS) entry which is preliminary data.</text>
</comment>
<evidence type="ECO:0000313" key="1">
    <source>
        <dbReference type="EMBL" id="KAL0909307.1"/>
    </source>
</evidence>
<name>A0ABD0UG10_DENTH</name>
<proteinExistence type="predicted"/>
<evidence type="ECO:0008006" key="3">
    <source>
        <dbReference type="Google" id="ProtNLM"/>
    </source>
</evidence>
<keyword evidence="2" id="KW-1185">Reference proteome</keyword>
<sequence length="69" mass="7927">MVEHQQYDGSGSTVMVVGQRQFDYGDWPAKVPPLTNENDLKTEDIVAAKMGVFYQSELGFISLETWRWE</sequence>
<dbReference type="Proteomes" id="UP001552299">
    <property type="component" value="Unassembled WGS sequence"/>
</dbReference>
<dbReference type="EMBL" id="JANQDX010000016">
    <property type="protein sequence ID" value="KAL0909307.1"/>
    <property type="molecule type" value="Genomic_DNA"/>
</dbReference>
<evidence type="ECO:0000313" key="2">
    <source>
        <dbReference type="Proteomes" id="UP001552299"/>
    </source>
</evidence>
<reference evidence="1 2" key="1">
    <citation type="journal article" date="2024" name="Plant Biotechnol. J.">
        <title>Dendrobium thyrsiflorum genome and its molecular insights into genes involved in important horticultural traits.</title>
        <authorList>
            <person name="Chen B."/>
            <person name="Wang J.Y."/>
            <person name="Zheng P.J."/>
            <person name="Li K.L."/>
            <person name="Liang Y.M."/>
            <person name="Chen X.F."/>
            <person name="Zhang C."/>
            <person name="Zhao X."/>
            <person name="He X."/>
            <person name="Zhang G.Q."/>
            <person name="Liu Z.J."/>
            <person name="Xu Q."/>
        </authorList>
    </citation>
    <scope>NUCLEOTIDE SEQUENCE [LARGE SCALE GENOMIC DNA]</scope>
    <source>
        <strain evidence="1">GZMU011</strain>
    </source>
</reference>
<organism evidence="1 2">
    <name type="scientific">Dendrobium thyrsiflorum</name>
    <name type="common">Pinecone-like raceme dendrobium</name>
    <name type="synonym">Orchid</name>
    <dbReference type="NCBI Taxonomy" id="117978"/>
    <lineage>
        <taxon>Eukaryota</taxon>
        <taxon>Viridiplantae</taxon>
        <taxon>Streptophyta</taxon>
        <taxon>Embryophyta</taxon>
        <taxon>Tracheophyta</taxon>
        <taxon>Spermatophyta</taxon>
        <taxon>Magnoliopsida</taxon>
        <taxon>Liliopsida</taxon>
        <taxon>Asparagales</taxon>
        <taxon>Orchidaceae</taxon>
        <taxon>Epidendroideae</taxon>
        <taxon>Malaxideae</taxon>
        <taxon>Dendrobiinae</taxon>
        <taxon>Dendrobium</taxon>
    </lineage>
</organism>
<protein>
    <recommendedName>
        <fullName evidence="3">Dirigent protein</fullName>
    </recommendedName>
</protein>